<dbReference type="CDD" id="cd06532">
    <property type="entry name" value="Glyco_transf_25"/>
    <property type="match status" value="1"/>
</dbReference>
<dbReference type="Proteomes" id="UP001501479">
    <property type="component" value="Unassembled WGS sequence"/>
</dbReference>
<evidence type="ECO:0000259" key="1">
    <source>
        <dbReference type="Pfam" id="PF01755"/>
    </source>
</evidence>
<keyword evidence="3" id="KW-1185">Reference proteome</keyword>
<dbReference type="InterPro" id="IPR002654">
    <property type="entry name" value="Glyco_trans_25"/>
</dbReference>
<gene>
    <name evidence="2" type="ORF">GCM10022421_12490</name>
</gene>
<dbReference type="EMBL" id="BAABDS010000015">
    <property type="protein sequence ID" value="GAA3706865.1"/>
    <property type="molecule type" value="Genomic_DNA"/>
</dbReference>
<name>A0ABP7DNC0_9GAMM</name>
<sequence length="249" mass="28995">MPVMPVFVISLKRSQERRDYIASQLQAQGIDFSFFDAIDGSDKSNPLLKRYNYTKRLWLTSGKMPTNGEIGCYASHYSLWQKCVDMNQPLVVVEDDAKICPNAEQTLKMVAEKIEQYGCLRLETVIRGETIPMEEAEHYRISWMSDNFGGLRAYALAPWAAKKLLNGSKTWSLPVDNYLGAPYFHGMESYHLHPDFAEDTRPFETTIQFYDEDKVPFYRKPSREVYSAYRKLRLYLHNKKFKKNLNRTG</sequence>
<organism evidence="2 3">
    <name type="scientific">Oceanisphaera sediminis</name>
    <dbReference type="NCBI Taxonomy" id="981381"/>
    <lineage>
        <taxon>Bacteria</taxon>
        <taxon>Pseudomonadati</taxon>
        <taxon>Pseudomonadota</taxon>
        <taxon>Gammaproteobacteria</taxon>
        <taxon>Aeromonadales</taxon>
        <taxon>Aeromonadaceae</taxon>
        <taxon>Oceanisphaera</taxon>
    </lineage>
</organism>
<reference evidence="3" key="1">
    <citation type="journal article" date="2019" name="Int. J. Syst. Evol. Microbiol.">
        <title>The Global Catalogue of Microorganisms (GCM) 10K type strain sequencing project: providing services to taxonomists for standard genome sequencing and annotation.</title>
        <authorList>
            <consortium name="The Broad Institute Genomics Platform"/>
            <consortium name="The Broad Institute Genome Sequencing Center for Infectious Disease"/>
            <person name="Wu L."/>
            <person name="Ma J."/>
        </authorList>
    </citation>
    <scope>NUCLEOTIDE SEQUENCE [LARGE SCALE GENOMIC DNA]</scope>
    <source>
        <strain evidence="3">JCM 17329</strain>
    </source>
</reference>
<dbReference type="Pfam" id="PF01755">
    <property type="entry name" value="Glyco_transf_25"/>
    <property type="match status" value="1"/>
</dbReference>
<evidence type="ECO:0000313" key="2">
    <source>
        <dbReference type="EMBL" id="GAA3706865.1"/>
    </source>
</evidence>
<feature type="domain" description="Glycosyl transferase family 25" evidence="1">
    <location>
        <begin position="5"/>
        <end position="178"/>
    </location>
</feature>
<protein>
    <recommendedName>
        <fullName evidence="1">Glycosyl transferase family 25 domain-containing protein</fullName>
    </recommendedName>
</protein>
<evidence type="ECO:0000313" key="3">
    <source>
        <dbReference type="Proteomes" id="UP001501479"/>
    </source>
</evidence>
<comment type="caution">
    <text evidence="2">The sequence shown here is derived from an EMBL/GenBank/DDBJ whole genome shotgun (WGS) entry which is preliminary data.</text>
</comment>
<proteinExistence type="predicted"/>
<accession>A0ABP7DNC0</accession>